<proteinExistence type="predicted"/>
<dbReference type="GO" id="GO:0022857">
    <property type="term" value="F:transmembrane transporter activity"/>
    <property type="evidence" value="ECO:0007669"/>
    <property type="project" value="InterPro"/>
</dbReference>
<dbReference type="Pfam" id="PF07690">
    <property type="entry name" value="MFS_1"/>
    <property type="match status" value="1"/>
</dbReference>
<dbReference type="CDD" id="cd17321">
    <property type="entry name" value="MFS_MMR_MDR_like"/>
    <property type="match status" value="1"/>
</dbReference>
<feature type="transmembrane region" description="Helical" evidence="6">
    <location>
        <begin position="225"/>
        <end position="243"/>
    </location>
</feature>
<feature type="transmembrane region" description="Helical" evidence="6">
    <location>
        <begin position="130"/>
        <end position="152"/>
    </location>
</feature>
<dbReference type="Proteomes" id="UP000642748">
    <property type="component" value="Unassembled WGS sequence"/>
</dbReference>
<dbReference type="InterPro" id="IPR036259">
    <property type="entry name" value="MFS_trans_sf"/>
</dbReference>
<feature type="region of interest" description="Disordered" evidence="5">
    <location>
        <begin position="523"/>
        <end position="561"/>
    </location>
</feature>
<dbReference type="PROSITE" id="PS50850">
    <property type="entry name" value="MFS"/>
    <property type="match status" value="1"/>
</dbReference>
<feature type="transmembrane region" description="Helical" evidence="6">
    <location>
        <begin position="388"/>
        <end position="408"/>
    </location>
</feature>
<feature type="compositionally biased region" description="Gly residues" evidence="5">
    <location>
        <begin position="191"/>
        <end position="212"/>
    </location>
</feature>
<dbReference type="InterPro" id="IPR011701">
    <property type="entry name" value="MFS"/>
</dbReference>
<feature type="domain" description="Major facilitator superfamily (MFS) profile" evidence="7">
    <location>
        <begin position="6"/>
        <end position="523"/>
    </location>
</feature>
<protein>
    <submittedName>
        <fullName evidence="8">MFS transporter</fullName>
    </submittedName>
</protein>
<feature type="transmembrane region" description="Helical" evidence="6">
    <location>
        <begin position="97"/>
        <end position="118"/>
    </location>
</feature>
<keyword evidence="9" id="KW-1185">Reference proteome</keyword>
<feature type="transmembrane region" description="Helical" evidence="6">
    <location>
        <begin position="48"/>
        <end position="67"/>
    </location>
</feature>
<evidence type="ECO:0000256" key="3">
    <source>
        <dbReference type="ARBA" id="ARBA00022989"/>
    </source>
</evidence>
<dbReference type="InterPro" id="IPR020846">
    <property type="entry name" value="MFS_dom"/>
</dbReference>
<comment type="subcellular location">
    <subcellularLocation>
        <location evidence="1">Cell membrane</location>
        <topology evidence="1">Multi-pass membrane protein</topology>
    </subcellularLocation>
</comment>
<evidence type="ECO:0000313" key="9">
    <source>
        <dbReference type="Proteomes" id="UP000642748"/>
    </source>
</evidence>
<accession>A0A8J3VPA7</accession>
<feature type="transmembrane region" description="Helical" evidence="6">
    <location>
        <begin position="255"/>
        <end position="272"/>
    </location>
</feature>
<keyword evidence="3 6" id="KW-1133">Transmembrane helix</keyword>
<keyword evidence="4 6" id="KW-0472">Membrane</keyword>
<feature type="transmembrane region" description="Helical" evidence="6">
    <location>
        <begin position="500"/>
        <end position="519"/>
    </location>
</feature>
<feature type="transmembrane region" description="Helical" evidence="6">
    <location>
        <begin position="72"/>
        <end position="91"/>
    </location>
</feature>
<dbReference type="Gene3D" id="1.20.1720.10">
    <property type="entry name" value="Multidrug resistance protein D"/>
    <property type="match status" value="1"/>
</dbReference>
<dbReference type="AlphaFoldDB" id="A0A8J3VPA7"/>
<dbReference type="RefSeq" id="WP_203917575.1">
    <property type="nucleotide sequence ID" value="NZ_BONZ01000018.1"/>
</dbReference>
<dbReference type="Gene3D" id="1.20.1250.20">
    <property type="entry name" value="MFS general substrate transporter like domains"/>
    <property type="match status" value="1"/>
</dbReference>
<feature type="transmembrane region" description="Helical" evidence="6">
    <location>
        <begin position="7"/>
        <end position="28"/>
    </location>
</feature>
<evidence type="ECO:0000259" key="7">
    <source>
        <dbReference type="PROSITE" id="PS50850"/>
    </source>
</evidence>
<dbReference type="PANTHER" id="PTHR42718">
    <property type="entry name" value="MAJOR FACILITATOR SUPERFAMILY MULTIDRUG TRANSPORTER MFSC"/>
    <property type="match status" value="1"/>
</dbReference>
<dbReference type="GO" id="GO:0005886">
    <property type="term" value="C:plasma membrane"/>
    <property type="evidence" value="ECO:0007669"/>
    <property type="project" value="UniProtKB-SubCell"/>
</dbReference>
<organism evidence="8 9">
    <name type="scientific">Rugosimonospora africana</name>
    <dbReference type="NCBI Taxonomy" id="556532"/>
    <lineage>
        <taxon>Bacteria</taxon>
        <taxon>Bacillati</taxon>
        <taxon>Actinomycetota</taxon>
        <taxon>Actinomycetes</taxon>
        <taxon>Micromonosporales</taxon>
        <taxon>Micromonosporaceae</taxon>
        <taxon>Rugosimonospora</taxon>
    </lineage>
</organism>
<feature type="compositionally biased region" description="Low complexity" evidence="5">
    <location>
        <begin position="532"/>
        <end position="546"/>
    </location>
</feature>
<reference evidence="8" key="1">
    <citation type="submission" date="2021-01" db="EMBL/GenBank/DDBJ databases">
        <title>Whole genome shotgun sequence of Rugosimonospora africana NBRC 104875.</title>
        <authorList>
            <person name="Komaki H."/>
            <person name="Tamura T."/>
        </authorList>
    </citation>
    <scope>NUCLEOTIDE SEQUENCE</scope>
    <source>
        <strain evidence="8">NBRC 104875</strain>
    </source>
</reference>
<name>A0A8J3VPA7_9ACTN</name>
<sequence>MRRWLPLLAVCLGTFMLLIDVTIVNVALPDMVGDLHASFGSLQWVVDAYALALAALVLGTGSVADLVGHRRAYVAGLVVFAASSLACGVAPGPTALIAARTVQGIGAAAMFATTFALLNRSYSGRDRGTAYGLWGAVSGASAAVGPIIGGLLTQGASWRWIFFVNLPVSVVAIVLSVVVFGDAGEPATGGPAVGGPATGGPATGGPAVGGPAGSRPAMGRRGVDVPGILTFTAAAGCATYALIRANENGWSSAATWWTLGLAAVLLVAFVAVESRSRGAMLDLALLRNRSFVGVLIAGLLMTFAAFAAFTYTSIWLQSVLGLSPIEAGLTGLPMSVMSFVVSATAGRRLHGTPPHRVIGGGLLCVGLGDALVALLVHGSAGWPALMPGFAVIGVGVGLVTPILGSVSMSLVPANRGGMAAGAVNTTRQLGFAFGIAALGSAFTVGARGSLSGRGVAGAARVARAVAGGQAPSLRGTVPAAARHALDEAVRAAAVAGVRGTFALAAAVGVVAAFLVLYLMRPDRSSSRTSGRAGEPAGAPEAVTAEPAGERPAGKRQAATVR</sequence>
<feature type="transmembrane region" description="Helical" evidence="6">
    <location>
        <begin position="158"/>
        <end position="180"/>
    </location>
</feature>
<dbReference type="PANTHER" id="PTHR42718:SF49">
    <property type="entry name" value="EXPORT PROTEIN"/>
    <property type="match status" value="1"/>
</dbReference>
<dbReference type="SUPFAM" id="SSF103473">
    <property type="entry name" value="MFS general substrate transporter"/>
    <property type="match status" value="1"/>
</dbReference>
<evidence type="ECO:0000256" key="6">
    <source>
        <dbReference type="SAM" id="Phobius"/>
    </source>
</evidence>
<keyword evidence="2 6" id="KW-0812">Transmembrane</keyword>
<feature type="transmembrane region" description="Helical" evidence="6">
    <location>
        <begin position="429"/>
        <end position="446"/>
    </location>
</feature>
<feature type="transmembrane region" description="Helical" evidence="6">
    <location>
        <begin position="327"/>
        <end position="345"/>
    </location>
</feature>
<evidence type="ECO:0000313" key="8">
    <source>
        <dbReference type="EMBL" id="GIH13900.1"/>
    </source>
</evidence>
<evidence type="ECO:0000256" key="4">
    <source>
        <dbReference type="ARBA" id="ARBA00023136"/>
    </source>
</evidence>
<feature type="region of interest" description="Disordered" evidence="5">
    <location>
        <begin position="191"/>
        <end position="216"/>
    </location>
</feature>
<feature type="transmembrane region" description="Helical" evidence="6">
    <location>
        <begin position="292"/>
        <end position="315"/>
    </location>
</feature>
<gene>
    <name evidence="8" type="ORF">Raf01_20720</name>
</gene>
<evidence type="ECO:0000256" key="2">
    <source>
        <dbReference type="ARBA" id="ARBA00022692"/>
    </source>
</evidence>
<dbReference type="PRINTS" id="PR01036">
    <property type="entry name" value="TCRTETB"/>
</dbReference>
<evidence type="ECO:0000256" key="5">
    <source>
        <dbReference type="SAM" id="MobiDB-lite"/>
    </source>
</evidence>
<comment type="caution">
    <text evidence="8">The sequence shown here is derived from an EMBL/GenBank/DDBJ whole genome shotgun (WGS) entry which is preliminary data.</text>
</comment>
<dbReference type="EMBL" id="BONZ01000018">
    <property type="protein sequence ID" value="GIH13900.1"/>
    <property type="molecule type" value="Genomic_DNA"/>
</dbReference>
<feature type="transmembrane region" description="Helical" evidence="6">
    <location>
        <begin position="357"/>
        <end position="376"/>
    </location>
</feature>
<evidence type="ECO:0000256" key="1">
    <source>
        <dbReference type="ARBA" id="ARBA00004651"/>
    </source>
</evidence>